<evidence type="ECO:0000256" key="3">
    <source>
        <dbReference type="ARBA" id="ARBA00022801"/>
    </source>
</evidence>
<evidence type="ECO:0000313" key="6">
    <source>
        <dbReference type="Proteomes" id="UP000011134"/>
    </source>
</evidence>
<dbReference type="SUPFAM" id="SSF52317">
    <property type="entry name" value="Class I glutamine amidotransferase-like"/>
    <property type="match status" value="1"/>
</dbReference>
<dbReference type="PATRIC" id="fig|1056511.3.peg.1271"/>
<keyword evidence="6" id="KW-1185">Reference proteome</keyword>
<gene>
    <name evidence="5" type="ORF">C942_04442</name>
</gene>
<reference evidence="5 6" key="1">
    <citation type="submission" date="2012-12" db="EMBL/GenBank/DDBJ databases">
        <title>Genome Assembly of Photobacterium sp. AK15.</title>
        <authorList>
            <person name="Khatri I."/>
            <person name="Vaidya B."/>
            <person name="Srinivas T.N.R."/>
            <person name="Subramanian S."/>
            <person name="Pinnaka A."/>
        </authorList>
    </citation>
    <scope>NUCLEOTIDE SEQUENCE [LARGE SCALE GENOMIC DNA]</scope>
    <source>
        <strain evidence="5 6">AK15</strain>
    </source>
</reference>
<evidence type="ECO:0000256" key="1">
    <source>
        <dbReference type="ARBA" id="ARBA00006534"/>
    </source>
</evidence>
<dbReference type="InterPro" id="IPR029062">
    <property type="entry name" value="Class_I_gatase-like"/>
</dbReference>
<dbReference type="AlphaFoldDB" id="L8JGY7"/>
<dbReference type="PANTHER" id="PTHR20842">
    <property type="entry name" value="PROTEASE S51 ALPHA-ASPARTYL DIPEPTIDASE"/>
    <property type="match status" value="1"/>
</dbReference>
<keyword evidence="4" id="KW-0720">Serine protease</keyword>
<dbReference type="PANTHER" id="PTHR20842:SF0">
    <property type="entry name" value="ALPHA-ASPARTYL DIPEPTIDASE"/>
    <property type="match status" value="1"/>
</dbReference>
<comment type="similarity">
    <text evidence="1">Belongs to the peptidase S51 family.</text>
</comment>
<keyword evidence="2" id="KW-0645">Protease</keyword>
<name>L8JGY7_9GAMM</name>
<accession>L8JGY7</accession>
<dbReference type="Proteomes" id="UP000011134">
    <property type="component" value="Unassembled WGS sequence"/>
</dbReference>
<dbReference type="NCBIfam" id="NF003642">
    <property type="entry name" value="PRK05282.1"/>
    <property type="match status" value="1"/>
</dbReference>
<dbReference type="EMBL" id="AMZO01000006">
    <property type="protein sequence ID" value="ELR66744.1"/>
    <property type="molecule type" value="Genomic_DNA"/>
</dbReference>
<comment type="caution">
    <text evidence="5">The sequence shown here is derived from an EMBL/GenBank/DDBJ whole genome shotgun (WGS) entry which is preliminary data.</text>
</comment>
<dbReference type="GO" id="GO:0008236">
    <property type="term" value="F:serine-type peptidase activity"/>
    <property type="evidence" value="ECO:0007669"/>
    <property type="project" value="UniProtKB-KW"/>
</dbReference>
<dbReference type="CDD" id="cd03146">
    <property type="entry name" value="GAT1_Peptidase_E"/>
    <property type="match status" value="1"/>
</dbReference>
<evidence type="ECO:0000313" key="5">
    <source>
        <dbReference type="EMBL" id="ELR66744.1"/>
    </source>
</evidence>
<keyword evidence="3" id="KW-0378">Hydrolase</keyword>
<proteinExistence type="inferred from homology"/>
<dbReference type="Gene3D" id="3.40.50.880">
    <property type="match status" value="1"/>
</dbReference>
<evidence type="ECO:0000256" key="4">
    <source>
        <dbReference type="ARBA" id="ARBA00022825"/>
    </source>
</evidence>
<dbReference type="RefSeq" id="WP_007463673.1">
    <property type="nucleotide sequence ID" value="NZ_AMZO01000006.1"/>
</dbReference>
<dbReference type="OrthoDB" id="3373764at2"/>
<protein>
    <submittedName>
        <fullName evidence="5">Alpha-aspartyl dipeptidase Peptidase E</fullName>
    </submittedName>
</protein>
<organism evidence="5 6">
    <name type="scientific">Photobacterium marinum</name>
    <dbReference type="NCBI Taxonomy" id="1056511"/>
    <lineage>
        <taxon>Bacteria</taxon>
        <taxon>Pseudomonadati</taxon>
        <taxon>Pseudomonadota</taxon>
        <taxon>Gammaproteobacteria</taxon>
        <taxon>Vibrionales</taxon>
        <taxon>Vibrionaceae</taxon>
        <taxon>Photobacterium</taxon>
    </lineage>
</organism>
<sequence>MDIMLFSNGQLPGNTKPLEYGLDWIEGVVERTGVKKLVFIPYAVIRASHDDRTKMVQESLGRFGCEVVGIHQAEDPVKAIEEADGILVSGGNTWVLNKTLHDKGLIGPIRKAVLKQNKLYIGWSAGTNIGSPTIRTTNDMPIVTAAVLPSLNLIPFQINPHYIEASIDGHMGETRDERIEEFLLVNPHEIVVGIPEGTMLHVHDGHLHYYTANGKPLKLFRNQQEAEYFNADDDIQFLMEHSC</sequence>
<dbReference type="GO" id="GO:0006508">
    <property type="term" value="P:proteolysis"/>
    <property type="evidence" value="ECO:0007669"/>
    <property type="project" value="UniProtKB-KW"/>
</dbReference>
<evidence type="ECO:0000256" key="2">
    <source>
        <dbReference type="ARBA" id="ARBA00022670"/>
    </source>
</evidence>
<dbReference type="Pfam" id="PF03575">
    <property type="entry name" value="Peptidase_S51"/>
    <property type="match status" value="1"/>
</dbReference>
<dbReference type="InterPro" id="IPR005320">
    <property type="entry name" value="Peptidase_S51"/>
</dbReference>